<dbReference type="Gene3D" id="1.10.220.60">
    <property type="entry name" value="GRIP domain"/>
    <property type="match status" value="1"/>
</dbReference>
<evidence type="ECO:0000256" key="3">
    <source>
        <dbReference type="ARBA" id="ARBA00022553"/>
    </source>
</evidence>
<dbReference type="RefSeq" id="XP_017776721.1">
    <property type="nucleotide sequence ID" value="XM_017921232.1"/>
</dbReference>
<reference evidence="9" key="1">
    <citation type="submission" date="2025-08" db="UniProtKB">
        <authorList>
            <consortium name="RefSeq"/>
        </authorList>
    </citation>
    <scope>IDENTIFICATION</scope>
    <source>
        <tissue evidence="9">Whole Larva</tissue>
    </source>
</reference>
<dbReference type="PANTHER" id="PTHR18902:SF25">
    <property type="entry name" value="GRIP AND COILED-COIL DOMAIN-CONTAINING PROTEIN 2"/>
    <property type="match status" value="1"/>
</dbReference>
<protein>
    <submittedName>
        <fullName evidence="9">GRIP and coiled-coil domain-containing protein 2</fullName>
    </submittedName>
</protein>
<proteinExistence type="predicted"/>
<evidence type="ECO:0000256" key="5">
    <source>
        <dbReference type="SAM" id="Coils"/>
    </source>
</evidence>
<keyword evidence="8" id="KW-1185">Reference proteome</keyword>
<feature type="coiled-coil region" evidence="5">
    <location>
        <begin position="760"/>
        <end position="797"/>
    </location>
</feature>
<evidence type="ECO:0000313" key="9">
    <source>
        <dbReference type="RefSeq" id="XP_017776721.1"/>
    </source>
</evidence>
<evidence type="ECO:0000256" key="4">
    <source>
        <dbReference type="ARBA" id="ARBA00023054"/>
    </source>
</evidence>
<feature type="coiled-coil region" evidence="5">
    <location>
        <begin position="233"/>
        <end position="334"/>
    </location>
</feature>
<feature type="coiled-coil region" evidence="5">
    <location>
        <begin position="1246"/>
        <end position="1284"/>
    </location>
</feature>
<dbReference type="InterPro" id="IPR000237">
    <property type="entry name" value="GRIP_dom"/>
</dbReference>
<comment type="subcellular location">
    <subcellularLocation>
        <location evidence="1">Cytoplasm</location>
    </subcellularLocation>
</comment>
<feature type="domain" description="GRIP" evidence="7">
    <location>
        <begin position="1276"/>
        <end position="1326"/>
    </location>
</feature>
<evidence type="ECO:0000256" key="2">
    <source>
        <dbReference type="ARBA" id="ARBA00022490"/>
    </source>
</evidence>
<feature type="coiled-coil region" evidence="5">
    <location>
        <begin position="704"/>
        <end position="731"/>
    </location>
</feature>
<keyword evidence="3" id="KW-0597">Phosphoprotein</keyword>
<feature type="region of interest" description="Disordered" evidence="6">
    <location>
        <begin position="845"/>
        <end position="866"/>
    </location>
</feature>
<dbReference type="GeneID" id="108562791"/>
<keyword evidence="2" id="KW-0963">Cytoplasm</keyword>
<dbReference type="PANTHER" id="PTHR18902">
    <property type="entry name" value="NUCLEAR MITOTIC APPARATUS PROTEIN 1-RELATED"/>
    <property type="match status" value="1"/>
</dbReference>
<dbReference type="Proteomes" id="UP000695000">
    <property type="component" value="Unplaced"/>
</dbReference>
<keyword evidence="4 5" id="KW-0175">Coiled coil</keyword>
<dbReference type="PROSITE" id="PS50913">
    <property type="entry name" value="GRIP"/>
    <property type="match status" value="1"/>
</dbReference>
<feature type="coiled-coil region" evidence="5">
    <location>
        <begin position="414"/>
        <end position="595"/>
    </location>
</feature>
<feature type="coiled-coil region" evidence="5">
    <location>
        <begin position="980"/>
        <end position="1127"/>
    </location>
</feature>
<evidence type="ECO:0000259" key="7">
    <source>
        <dbReference type="PROSITE" id="PS50913"/>
    </source>
</evidence>
<evidence type="ECO:0000313" key="8">
    <source>
        <dbReference type="Proteomes" id="UP000695000"/>
    </source>
</evidence>
<feature type="coiled-coil region" evidence="5">
    <location>
        <begin position="19"/>
        <end position="203"/>
    </location>
</feature>
<dbReference type="Pfam" id="PF01465">
    <property type="entry name" value="GRIP"/>
    <property type="match status" value="1"/>
</dbReference>
<feature type="coiled-coil region" evidence="5">
    <location>
        <begin position="628"/>
        <end position="655"/>
    </location>
</feature>
<accession>A0ABM1MQ71</accession>
<name>A0ABM1MQ71_NICVS</name>
<evidence type="ECO:0000256" key="1">
    <source>
        <dbReference type="ARBA" id="ARBA00004496"/>
    </source>
</evidence>
<organism evidence="8 9">
    <name type="scientific">Nicrophorus vespilloides</name>
    <name type="common">Boreal carrion beetle</name>
    <dbReference type="NCBI Taxonomy" id="110193"/>
    <lineage>
        <taxon>Eukaryota</taxon>
        <taxon>Metazoa</taxon>
        <taxon>Ecdysozoa</taxon>
        <taxon>Arthropoda</taxon>
        <taxon>Hexapoda</taxon>
        <taxon>Insecta</taxon>
        <taxon>Pterygota</taxon>
        <taxon>Neoptera</taxon>
        <taxon>Endopterygota</taxon>
        <taxon>Coleoptera</taxon>
        <taxon>Polyphaga</taxon>
        <taxon>Staphyliniformia</taxon>
        <taxon>Silphidae</taxon>
        <taxon>Nicrophorinae</taxon>
        <taxon>Nicrophorus</taxon>
    </lineage>
</organism>
<dbReference type="InterPro" id="IPR051841">
    <property type="entry name" value="MT-Golgi_org_protein"/>
</dbReference>
<sequence length="1344" mass="155781">MDVTIESGGRKSALEDLSKEDLIKKCRNLLAIAQKAKQAKDVVSEENVKLKEQIKNTIGDEIIENLTQQKLAFVTSMDELKQQNNTLKSSLEQQEHKLLETESKVSDLDTENQSFRRQVTRLTDENEQLITHLDGLEKQIDELEKMKVELEVKLQIPQKEQNNSNNEKIIELQNMLSVSLNEVQKLKDENEQLINNVSSLNVNITEQEVLITNLNEQLKGVSSENTNVNKIEVDQLQNEIESFKNKVYESAESIQVYQQQIDIKNKEIECHSNLVDDLNTEIHKNRALNEKLQQDVKCMSQRLNDNQIVSSGIATDLQNTNEKLKGKLKMYHAKMIKFAIDIKHLKESKEYILNNFKSYNQQVKSWREQLIVATKKLSKEINENDIEKSKLNEYIVQLKEELSMKENPELKFQFDDVQCRLENLQVEHENAIKEIKASKDEEIAHLEKKLSDAEQTYANISDEMKTNKEKLNTATKQLHEDNVIKNELIEKVKSNEKLIEDNNKLISELRKAIEHLENQVDLSKSTESKLAEQTGNEIYKLSQENKKLFEKNEHLEAKLHELQENSEELEKINSIKRENAELLTEMNEMNQALKERGETISKQQAYCDEILKKISVYEVQANKNFVVISENNDTIESLKKENVELKTSCADLRSEVASIKDKLSENAECDTLSTSTISHSEEVNRLKDLDGSWEQRYGKLRALALNLKAKVTELTKELNREQTEKSEIQQKLGINIKSIQSIQAQCDIIQDELDASKTDNKNLLKKIESFTKDRQQLLDKEEIVMKLKLENENLIKEKGNVNNWKKQVSLKVQTLKKEIEANSIAKKDFEGRIHKLTVELESRDRALKDERESHSKTKNSLQESNNECKKQSVLNLEIQDFEKTIKELTQKLEKKNELITKLKNQNDSQKSSVNALKDQTRLFEDKANALEMELSACHIEVNTFKKNIIDLESLLSEKDFKIQEVVKTLEISRGENEDLSTQLSKIIAEHQKNVSSLKEEKDLLRGKNLGFEQRLMELENKLELREDELTNIENEYKGYKVRAQSVLRQNQSRDVGLEEKLSEEAATLRAQVDIFKAEIDMLRTTQEKLTNELNKVSKENENYESYKIELLTQLEDGKKEYEKLNTKYYQTMTDHSEAVRSLKLNAETLAQCYRQQISEQEVRHNREIIELQSKLEKSNIPLDIPTLLIPSTPREEGEGSESVDSTNGNIHPLEKLLGGDQEHEISFIKKQLNENESKVTHLTALLADTEQDLAKHVQMNKVLKEEIRRQQRSVEREKHAENLEYMKNVVFKFITLSNGDERQRLVPVLNTILKLSPDETQKLNMVARNDKSWSNYLPIWSKPQ</sequence>
<evidence type="ECO:0000256" key="6">
    <source>
        <dbReference type="SAM" id="MobiDB-lite"/>
    </source>
</evidence>
<gene>
    <name evidence="9" type="primary">LOC108562791</name>
</gene>
<feature type="compositionally biased region" description="Basic and acidic residues" evidence="6">
    <location>
        <begin position="845"/>
        <end position="855"/>
    </location>
</feature>
<dbReference type="SMART" id="SM00755">
    <property type="entry name" value="Grip"/>
    <property type="match status" value="1"/>
</dbReference>